<proteinExistence type="predicted"/>
<name>X1JXK1_9ZZZZ</name>
<dbReference type="InterPro" id="IPR029063">
    <property type="entry name" value="SAM-dependent_MTases_sf"/>
</dbReference>
<evidence type="ECO:0000313" key="1">
    <source>
        <dbReference type="EMBL" id="GAH98892.1"/>
    </source>
</evidence>
<comment type="caution">
    <text evidence="1">The sequence shown here is derived from an EMBL/GenBank/DDBJ whole genome shotgun (WGS) entry which is preliminary data.</text>
</comment>
<protein>
    <submittedName>
        <fullName evidence="1">Uncharacterized protein</fullName>
    </submittedName>
</protein>
<feature type="non-terminal residue" evidence="1">
    <location>
        <position position="1"/>
    </location>
</feature>
<dbReference type="AlphaFoldDB" id="X1JXK1"/>
<dbReference type="Gene3D" id="3.40.50.150">
    <property type="entry name" value="Vaccinia Virus protein VP39"/>
    <property type="match status" value="1"/>
</dbReference>
<organism evidence="1">
    <name type="scientific">marine sediment metagenome</name>
    <dbReference type="NCBI Taxonomy" id="412755"/>
    <lineage>
        <taxon>unclassified sequences</taxon>
        <taxon>metagenomes</taxon>
        <taxon>ecological metagenomes</taxon>
    </lineage>
</organism>
<reference evidence="1" key="1">
    <citation type="journal article" date="2014" name="Front. Microbiol.">
        <title>High frequency of phylogenetically diverse reductive dehalogenase-homologous genes in deep subseafloor sedimentary metagenomes.</title>
        <authorList>
            <person name="Kawai M."/>
            <person name="Futagami T."/>
            <person name="Toyoda A."/>
            <person name="Takaki Y."/>
            <person name="Nishi S."/>
            <person name="Hori S."/>
            <person name="Arai W."/>
            <person name="Tsubouchi T."/>
            <person name="Morono Y."/>
            <person name="Uchiyama I."/>
            <person name="Ito T."/>
            <person name="Fujiyama A."/>
            <person name="Inagaki F."/>
            <person name="Takami H."/>
        </authorList>
    </citation>
    <scope>NUCLEOTIDE SEQUENCE</scope>
    <source>
        <strain evidence="1">Expedition CK06-06</strain>
    </source>
</reference>
<dbReference type="EMBL" id="BARU01048750">
    <property type="protein sequence ID" value="GAH98892.1"/>
    <property type="molecule type" value="Genomic_DNA"/>
</dbReference>
<sequence length="58" mass="6799">HLIKRAGKEIEVIPERGKRKARGIYYTPKFVVRYIVENTLRPTLEDKPLSEARVSRYG</sequence>
<accession>X1JXK1</accession>
<gene>
    <name evidence="1" type="ORF">S03H2_72257</name>
</gene>